<feature type="transmembrane region" description="Helical" evidence="2">
    <location>
        <begin position="272"/>
        <end position="293"/>
    </location>
</feature>
<evidence type="ECO:0000313" key="5">
    <source>
        <dbReference type="Proteomes" id="UP000680670"/>
    </source>
</evidence>
<evidence type="ECO:0000259" key="3">
    <source>
        <dbReference type="SMART" id="SM00014"/>
    </source>
</evidence>
<reference evidence="4 5" key="1">
    <citation type="submission" date="2021-03" db="EMBL/GenBank/DDBJ databases">
        <title>Antimicrobial resistance genes in bacteria isolated from Japanese honey, and their potential for conferring macrolide and lincosamide resistance in the American foulbrood pathogen Paenibacillus larvae.</title>
        <authorList>
            <person name="Okamoto M."/>
            <person name="Kumagai M."/>
            <person name="Kanamori H."/>
            <person name="Takamatsu D."/>
        </authorList>
    </citation>
    <scope>NUCLEOTIDE SEQUENCE [LARGE SCALE GENOMIC DNA]</scope>
    <source>
        <strain evidence="4 5">J6TS1</strain>
    </source>
</reference>
<dbReference type="Pfam" id="PF01569">
    <property type="entry name" value="PAP2"/>
    <property type="match status" value="1"/>
</dbReference>
<feature type="transmembrane region" description="Helical" evidence="2">
    <location>
        <begin position="135"/>
        <end position="158"/>
    </location>
</feature>
<dbReference type="Gene3D" id="1.20.144.10">
    <property type="entry name" value="Phosphatidic acid phosphatase type 2/haloperoxidase"/>
    <property type="match status" value="1"/>
</dbReference>
<dbReference type="SMART" id="SM00014">
    <property type="entry name" value="acidPPc"/>
    <property type="match status" value="1"/>
</dbReference>
<feature type="transmembrane region" description="Helical" evidence="2">
    <location>
        <begin position="305"/>
        <end position="325"/>
    </location>
</feature>
<keyword evidence="2" id="KW-0472">Membrane</keyword>
<organism evidence="4 5">
    <name type="scientific">Siminovitchia terrae</name>
    <name type="common">Bacillus terrae</name>
    <dbReference type="NCBI Taxonomy" id="1914933"/>
    <lineage>
        <taxon>Bacteria</taxon>
        <taxon>Bacillati</taxon>
        <taxon>Bacillota</taxon>
        <taxon>Bacilli</taxon>
        <taxon>Bacillales</taxon>
        <taxon>Bacillaceae</taxon>
        <taxon>Siminovitchia</taxon>
    </lineage>
</organism>
<dbReference type="InterPro" id="IPR000326">
    <property type="entry name" value="PAP2/HPO"/>
</dbReference>
<dbReference type="Proteomes" id="UP000680670">
    <property type="component" value="Unassembled WGS sequence"/>
</dbReference>
<gene>
    <name evidence="4" type="ORF">J6TS1_19430</name>
</gene>
<sequence length="433" mass="50002">MQFFTTLIEHYGYVVLFLSLMLELIALPLPGEFLMGYAGVLVFQGKLSWIVSIVMAGVGSCLGMTVSYWIGYKLGHPFFHKYGERIHLGPDRLEKTGIWFNKYGNKLLVIAYFIPGVRHITGYFSGITHIPFRTYVIYAYSGAFIWAGTFISLGKILGPHWDQFHTSIKKYFFIGSVIVIILLVILYLLKNYKLKIKELIMVGLGKGSQRFHSLRRLKFLIASVAVMFLSFVIFMGSLTENYLNNEFKQFDTTVLTIVPLIFDEQWMHWMKLFSLLASRNVLIPIIISTFLWIITKGKDRRGEIFFLLFVAVGGEIYEEALRRIFHHLQPVHPSLTKHIMYPFPSEQTLTAFILFGFSAYLLVRHSKKAWLKTLTFIAFFIVLWLIGLSRVYLKLQYPSDIVAGYVFGGVWLSLNVLVMELFRFSHRVNKLKG</sequence>
<feature type="transmembrane region" description="Helical" evidence="2">
    <location>
        <begin position="219"/>
        <end position="238"/>
    </location>
</feature>
<proteinExistence type="inferred from homology"/>
<dbReference type="InterPro" id="IPR032816">
    <property type="entry name" value="VTT_dom"/>
</dbReference>
<dbReference type="EMBL" id="BORJ01000004">
    <property type="protein sequence ID" value="GIN96073.1"/>
    <property type="molecule type" value="Genomic_DNA"/>
</dbReference>
<keyword evidence="2" id="KW-1133">Transmembrane helix</keyword>
<accession>A0ABQ4KVK9</accession>
<feature type="transmembrane region" description="Helical" evidence="2">
    <location>
        <begin position="370"/>
        <end position="389"/>
    </location>
</feature>
<comment type="similarity">
    <text evidence="1">Belongs to the DedA family.</text>
</comment>
<feature type="transmembrane region" description="Helical" evidence="2">
    <location>
        <begin position="345"/>
        <end position="363"/>
    </location>
</feature>
<name>A0ABQ4KVK9_SIMTE</name>
<dbReference type="Pfam" id="PF09335">
    <property type="entry name" value="VTT_dom"/>
    <property type="match status" value="1"/>
</dbReference>
<dbReference type="InterPro" id="IPR036938">
    <property type="entry name" value="PAP2/HPO_sf"/>
</dbReference>
<feature type="transmembrane region" description="Helical" evidence="2">
    <location>
        <begin position="49"/>
        <end position="71"/>
    </location>
</feature>
<dbReference type="RefSeq" id="WP_213020379.1">
    <property type="nucleotide sequence ID" value="NZ_BORJ01000004.1"/>
</dbReference>
<protein>
    <recommendedName>
        <fullName evidence="3">Phosphatidic acid phosphatase type 2/haloperoxidase domain-containing protein</fullName>
    </recommendedName>
</protein>
<feature type="transmembrane region" description="Helical" evidence="2">
    <location>
        <begin position="170"/>
        <end position="189"/>
    </location>
</feature>
<feature type="domain" description="Phosphatidic acid phosphatase type 2/haloperoxidase" evidence="3">
    <location>
        <begin position="304"/>
        <end position="416"/>
    </location>
</feature>
<dbReference type="InterPro" id="IPR051311">
    <property type="entry name" value="DedA_domain"/>
</dbReference>
<comment type="caution">
    <text evidence="4">The sequence shown here is derived from an EMBL/GenBank/DDBJ whole genome shotgun (WGS) entry which is preliminary data.</text>
</comment>
<evidence type="ECO:0000313" key="4">
    <source>
        <dbReference type="EMBL" id="GIN96073.1"/>
    </source>
</evidence>
<dbReference type="PANTHER" id="PTHR42709:SF9">
    <property type="entry name" value="ALKALINE PHOSPHATASE LIKE PROTEIN"/>
    <property type="match status" value="1"/>
</dbReference>
<feature type="transmembrane region" description="Helical" evidence="2">
    <location>
        <begin position="12"/>
        <end position="29"/>
    </location>
</feature>
<evidence type="ECO:0000256" key="2">
    <source>
        <dbReference type="SAM" id="Phobius"/>
    </source>
</evidence>
<feature type="transmembrane region" description="Helical" evidence="2">
    <location>
        <begin position="401"/>
        <end position="422"/>
    </location>
</feature>
<dbReference type="SUPFAM" id="SSF48317">
    <property type="entry name" value="Acid phosphatase/Vanadium-dependent haloperoxidase"/>
    <property type="match status" value="1"/>
</dbReference>
<keyword evidence="2" id="KW-0812">Transmembrane</keyword>
<keyword evidence="5" id="KW-1185">Reference proteome</keyword>
<dbReference type="PANTHER" id="PTHR42709">
    <property type="entry name" value="ALKALINE PHOSPHATASE LIKE PROTEIN"/>
    <property type="match status" value="1"/>
</dbReference>
<evidence type="ECO:0000256" key="1">
    <source>
        <dbReference type="ARBA" id="ARBA00010792"/>
    </source>
</evidence>